<evidence type="ECO:0000256" key="3">
    <source>
        <dbReference type="ARBA" id="ARBA00022729"/>
    </source>
</evidence>
<dbReference type="Pfam" id="PF13458">
    <property type="entry name" value="Peripla_BP_6"/>
    <property type="match status" value="1"/>
</dbReference>
<feature type="domain" description="Leucine-binding protein" evidence="6">
    <location>
        <begin position="27"/>
        <end position="374"/>
    </location>
</feature>
<feature type="signal peptide" evidence="5">
    <location>
        <begin position="1"/>
        <end position="25"/>
    </location>
</feature>
<evidence type="ECO:0000256" key="5">
    <source>
        <dbReference type="SAM" id="SignalP"/>
    </source>
</evidence>
<gene>
    <name evidence="7" type="ORF">HY912_18725</name>
</gene>
<evidence type="ECO:0000256" key="1">
    <source>
        <dbReference type="ARBA" id="ARBA00010062"/>
    </source>
</evidence>
<dbReference type="InterPro" id="IPR028082">
    <property type="entry name" value="Peripla_BP_I"/>
</dbReference>
<dbReference type="Proteomes" id="UP000807825">
    <property type="component" value="Unassembled WGS sequence"/>
</dbReference>
<dbReference type="SUPFAM" id="SSF53822">
    <property type="entry name" value="Periplasmic binding protein-like I"/>
    <property type="match status" value="1"/>
</dbReference>
<evidence type="ECO:0000313" key="8">
    <source>
        <dbReference type="Proteomes" id="UP000807825"/>
    </source>
</evidence>
<dbReference type="PRINTS" id="PR00337">
    <property type="entry name" value="LEUILEVALBP"/>
</dbReference>
<dbReference type="GO" id="GO:0006865">
    <property type="term" value="P:amino acid transport"/>
    <property type="evidence" value="ECO:0007669"/>
    <property type="project" value="UniProtKB-KW"/>
</dbReference>
<evidence type="ECO:0000256" key="2">
    <source>
        <dbReference type="ARBA" id="ARBA00022448"/>
    </source>
</evidence>
<proteinExistence type="inferred from homology"/>
<name>A0A9D6V615_9BACT</name>
<dbReference type="InterPro" id="IPR000709">
    <property type="entry name" value="Leu_Ile_Val-bd"/>
</dbReference>
<feature type="chain" id="PRO_5039587807" evidence="5">
    <location>
        <begin position="26"/>
        <end position="389"/>
    </location>
</feature>
<evidence type="ECO:0000256" key="4">
    <source>
        <dbReference type="ARBA" id="ARBA00022970"/>
    </source>
</evidence>
<evidence type="ECO:0000313" key="7">
    <source>
        <dbReference type="EMBL" id="MBI5251529.1"/>
    </source>
</evidence>
<accession>A0A9D6V615</accession>
<keyword evidence="4" id="KW-0029">Amino-acid transport</keyword>
<dbReference type="PANTHER" id="PTHR47235">
    <property type="entry name" value="BLR6548 PROTEIN"/>
    <property type="match status" value="1"/>
</dbReference>
<dbReference type="InterPro" id="IPR028081">
    <property type="entry name" value="Leu-bd"/>
</dbReference>
<dbReference type="AlphaFoldDB" id="A0A9D6V615"/>
<comment type="caution">
    <text evidence="7">The sequence shown here is derived from an EMBL/GenBank/DDBJ whole genome shotgun (WGS) entry which is preliminary data.</text>
</comment>
<comment type="similarity">
    <text evidence="1">Belongs to the leucine-binding protein family.</text>
</comment>
<evidence type="ECO:0000259" key="6">
    <source>
        <dbReference type="Pfam" id="PF13458"/>
    </source>
</evidence>
<protein>
    <submittedName>
        <fullName evidence="7">ABC transporter substrate-binding protein</fullName>
    </submittedName>
</protein>
<dbReference type="EMBL" id="JACRDE010000492">
    <property type="protein sequence ID" value="MBI5251529.1"/>
    <property type="molecule type" value="Genomic_DNA"/>
</dbReference>
<dbReference type="PANTHER" id="PTHR47235:SF1">
    <property type="entry name" value="BLR6548 PROTEIN"/>
    <property type="match status" value="1"/>
</dbReference>
<organism evidence="7 8">
    <name type="scientific">Desulfomonile tiedjei</name>
    <dbReference type="NCBI Taxonomy" id="2358"/>
    <lineage>
        <taxon>Bacteria</taxon>
        <taxon>Pseudomonadati</taxon>
        <taxon>Thermodesulfobacteriota</taxon>
        <taxon>Desulfomonilia</taxon>
        <taxon>Desulfomonilales</taxon>
        <taxon>Desulfomonilaceae</taxon>
        <taxon>Desulfomonile</taxon>
    </lineage>
</organism>
<keyword evidence="2" id="KW-0813">Transport</keyword>
<dbReference type="Gene3D" id="3.40.50.2300">
    <property type="match status" value="2"/>
</dbReference>
<dbReference type="CDD" id="cd06334">
    <property type="entry name" value="PBP1_ABC_ligand_binding-like"/>
    <property type="match status" value="1"/>
</dbReference>
<sequence>MRGTRLATALLVLLSGVLAFSPALAQEIKVGAVQPITGRFAFAGVNINAGLEDALMIANEEGGINGKKITYIMEDGQYQLDVATAAFKRIMSRDNPLIMYGESTGLGKAMSPEIKDRYKILYSSTSFSGELADKASNPYIFVPGPTYADMIGILLKYIAKEKPDAKIAFFYSDTEFGKDPIPYGREMCKKLKLDLVAEEVAAVGAVDVTSQVLDLKRKGPDYVIFQGYVTSPVAEVMKQCKDFGMKCKFMGTFWGATKTLLDNLGPLAEGYLAVNPYMYWSDENVPMIKKIRAYTQKKYPKVTYRDNSYMQGFMTGLIFVECLRVADKAGQLNGEGLVKALQSLKDFDSGGLSAPFTIKDNKFPVARIWKANVEKKIYEPVSDWMRLDD</sequence>
<keyword evidence="3 5" id="KW-0732">Signal</keyword>
<reference evidence="7" key="1">
    <citation type="submission" date="2020-07" db="EMBL/GenBank/DDBJ databases">
        <title>Huge and variable diversity of episymbiotic CPR bacteria and DPANN archaea in groundwater ecosystems.</title>
        <authorList>
            <person name="He C.Y."/>
            <person name="Keren R."/>
            <person name="Whittaker M."/>
            <person name="Farag I.F."/>
            <person name="Doudna J."/>
            <person name="Cate J.H.D."/>
            <person name="Banfield J.F."/>
        </authorList>
    </citation>
    <scope>NUCLEOTIDE SEQUENCE</scope>
    <source>
        <strain evidence="7">NC_groundwater_1664_Pr3_B-0.1um_52_9</strain>
    </source>
</reference>